<feature type="transmembrane region" description="Helical" evidence="1">
    <location>
        <begin position="160"/>
        <end position="180"/>
    </location>
</feature>
<evidence type="ECO:0000313" key="3">
    <source>
        <dbReference type="EMBL" id="SOH92496.1"/>
    </source>
</evidence>
<evidence type="ECO:0000259" key="2">
    <source>
        <dbReference type="Pfam" id="PF09835"/>
    </source>
</evidence>
<feature type="domain" description="DUF2062" evidence="2">
    <location>
        <begin position="27"/>
        <end position="192"/>
    </location>
</feature>
<keyword evidence="1" id="KW-0812">Transmembrane</keyword>
<feature type="transmembrane region" description="Helical" evidence="1">
    <location>
        <begin position="121"/>
        <end position="140"/>
    </location>
</feature>
<organism evidence="3 4">
    <name type="scientific">Pontivivens marinum</name>
    <dbReference type="NCBI Taxonomy" id="1690039"/>
    <lineage>
        <taxon>Bacteria</taxon>
        <taxon>Pseudomonadati</taxon>
        <taxon>Pseudomonadota</taxon>
        <taxon>Alphaproteobacteria</taxon>
        <taxon>Rhodobacterales</taxon>
        <taxon>Paracoccaceae</taxon>
        <taxon>Pontivivens</taxon>
    </lineage>
</organism>
<proteinExistence type="predicted"/>
<feature type="transmembrane region" description="Helical" evidence="1">
    <location>
        <begin position="48"/>
        <end position="76"/>
    </location>
</feature>
<keyword evidence="1" id="KW-1133">Transmembrane helix</keyword>
<evidence type="ECO:0000313" key="4">
    <source>
        <dbReference type="Proteomes" id="UP000220034"/>
    </source>
</evidence>
<dbReference type="EMBL" id="OCTN01000001">
    <property type="protein sequence ID" value="SOH92496.1"/>
    <property type="molecule type" value="Genomic_DNA"/>
</dbReference>
<protein>
    <recommendedName>
        <fullName evidence="2">DUF2062 domain-containing protein</fullName>
    </recommendedName>
</protein>
<dbReference type="Proteomes" id="UP000220034">
    <property type="component" value="Unassembled WGS sequence"/>
</dbReference>
<dbReference type="Pfam" id="PF09835">
    <property type="entry name" value="DUF2062"/>
    <property type="match status" value="1"/>
</dbReference>
<dbReference type="PANTHER" id="PTHR40547">
    <property type="entry name" value="SLL0298 PROTEIN"/>
    <property type="match status" value="1"/>
</dbReference>
<sequence>MVFKRRKPLSILQWLREGVLPRAGWRRVVEYLAHRVRRLPDSPHKISLGLACGVYISFSPFFGLHILVAMGLAWLLRGNVLSAAISTFFGNPITFPFIAYISLGIGRWITGDGGTRDFGHIAGAFSHAAMGIWGSIKSLFGYGPSSWDLLGGFFYDLFLPYLIGGIAPGLIGGTLTYYLSRPLVRAYQARRREKKLKRIATRAAAKKRIADANQQTD</sequence>
<feature type="transmembrane region" description="Helical" evidence="1">
    <location>
        <begin position="88"/>
        <end position="109"/>
    </location>
</feature>
<gene>
    <name evidence="3" type="ORF">SAMN06273572_101343</name>
</gene>
<dbReference type="RefSeq" id="WP_245851342.1">
    <property type="nucleotide sequence ID" value="NZ_OCTN01000001.1"/>
</dbReference>
<keyword evidence="4" id="KW-1185">Reference proteome</keyword>
<accession>A0A2C9CM96</accession>
<reference evidence="4" key="1">
    <citation type="submission" date="2017-09" db="EMBL/GenBank/DDBJ databases">
        <authorList>
            <person name="Varghese N."/>
            <person name="Submissions S."/>
        </authorList>
    </citation>
    <scope>NUCLEOTIDE SEQUENCE [LARGE SCALE GENOMIC DNA]</scope>
    <source>
        <strain evidence="4">C7</strain>
    </source>
</reference>
<dbReference type="InterPro" id="IPR018639">
    <property type="entry name" value="DUF2062"/>
</dbReference>
<name>A0A2C9CM96_9RHOB</name>
<evidence type="ECO:0000256" key="1">
    <source>
        <dbReference type="SAM" id="Phobius"/>
    </source>
</evidence>
<dbReference type="PANTHER" id="PTHR40547:SF1">
    <property type="entry name" value="SLL0298 PROTEIN"/>
    <property type="match status" value="1"/>
</dbReference>
<dbReference type="AlphaFoldDB" id="A0A2C9CM96"/>
<keyword evidence="1" id="KW-0472">Membrane</keyword>